<gene>
    <name evidence="2" type="ORF">BCON_0076g00320</name>
</gene>
<feature type="region of interest" description="Disordered" evidence="1">
    <location>
        <begin position="1"/>
        <end position="24"/>
    </location>
</feature>
<reference evidence="2 3" key="1">
    <citation type="submission" date="2017-12" db="EMBL/GenBank/DDBJ databases">
        <title>Comparative genomics of Botrytis spp.</title>
        <authorList>
            <person name="Valero-Jimenez C.A."/>
            <person name="Tapia P."/>
            <person name="Veloso J."/>
            <person name="Silva-Moreno E."/>
            <person name="Staats M."/>
            <person name="Valdes J.H."/>
            <person name="Van Kan J.A.L."/>
        </authorList>
    </citation>
    <scope>NUCLEOTIDE SEQUENCE [LARGE SCALE GENOMIC DNA]</scope>
    <source>
        <strain evidence="2 3">MUCL11595</strain>
    </source>
</reference>
<dbReference type="AlphaFoldDB" id="A0A4Z1I790"/>
<comment type="caution">
    <text evidence="2">The sequence shown here is derived from an EMBL/GenBank/DDBJ whole genome shotgun (WGS) entry which is preliminary data.</text>
</comment>
<evidence type="ECO:0000313" key="3">
    <source>
        <dbReference type="Proteomes" id="UP000297527"/>
    </source>
</evidence>
<dbReference type="EMBL" id="PQXN01000076">
    <property type="protein sequence ID" value="TGO56554.1"/>
    <property type="molecule type" value="Genomic_DNA"/>
</dbReference>
<evidence type="ECO:0000313" key="2">
    <source>
        <dbReference type="EMBL" id="TGO56554.1"/>
    </source>
</evidence>
<organism evidence="2 3">
    <name type="scientific">Botryotinia convoluta</name>
    <dbReference type="NCBI Taxonomy" id="54673"/>
    <lineage>
        <taxon>Eukaryota</taxon>
        <taxon>Fungi</taxon>
        <taxon>Dikarya</taxon>
        <taxon>Ascomycota</taxon>
        <taxon>Pezizomycotina</taxon>
        <taxon>Leotiomycetes</taxon>
        <taxon>Helotiales</taxon>
        <taxon>Sclerotiniaceae</taxon>
        <taxon>Botryotinia</taxon>
    </lineage>
</organism>
<dbReference type="OrthoDB" id="3560858at2759"/>
<proteinExistence type="predicted"/>
<protein>
    <submittedName>
        <fullName evidence="2">Uncharacterized protein</fullName>
    </submittedName>
</protein>
<dbReference type="Proteomes" id="UP000297527">
    <property type="component" value="Unassembled WGS sequence"/>
</dbReference>
<sequence length="86" mass="9377">MSDNEFQQIHRILRPPRGNRRLDSEVDDSEVATLGLNELSADAVIAHASMVKLETAAKKSIIKSKGLQGTYASTSFHAIQQLELAG</sequence>
<evidence type="ECO:0000256" key="1">
    <source>
        <dbReference type="SAM" id="MobiDB-lite"/>
    </source>
</evidence>
<name>A0A4Z1I790_9HELO</name>
<accession>A0A4Z1I790</accession>
<keyword evidence="3" id="KW-1185">Reference proteome</keyword>